<dbReference type="PROSITE" id="PS50893">
    <property type="entry name" value="ABC_TRANSPORTER_2"/>
    <property type="match status" value="1"/>
</dbReference>
<sequence>MSNPILQVDNLRTHFFTRGGVVKAVDGVSFTVNRGEIVGLVGESGSGKSVTGFSLLGLVDPPGRIVSGSVKLNGEELIGKPWQELRAIRGSRIAMVFQDPMATLNPVLKIGTQMRLALLAHEKVSKKAADARAAEALERVGIPEARSRLSAYPHEFSGGMRQRVAIAVALLHGSQVLVADEPTTALDVSIQAQILTEMRDLAAEMGTALVWISHDLATVSTLASRLMVMYAGRIVEEGPVASVLRAPHHPYTAGLLRSLPATVKPGEELQQIRGTTPSLLDPPVGCPFRPRCDHASDECAQDPVLEAEGSRGYRCFHPLNLDGKTP</sequence>
<dbReference type="RefSeq" id="WP_377211085.1">
    <property type="nucleotide sequence ID" value="NZ_JBHTJV010000002.1"/>
</dbReference>
<dbReference type="InterPro" id="IPR017871">
    <property type="entry name" value="ABC_transporter-like_CS"/>
</dbReference>
<dbReference type="SMART" id="SM00382">
    <property type="entry name" value="AAA"/>
    <property type="match status" value="1"/>
</dbReference>
<dbReference type="InterPro" id="IPR027417">
    <property type="entry name" value="P-loop_NTPase"/>
</dbReference>
<dbReference type="Proteomes" id="UP001597101">
    <property type="component" value="Unassembled WGS sequence"/>
</dbReference>
<dbReference type="CDD" id="cd03257">
    <property type="entry name" value="ABC_NikE_OppD_transporters"/>
    <property type="match status" value="1"/>
</dbReference>
<reference evidence="10" key="1">
    <citation type="journal article" date="2019" name="Int. J. Syst. Evol. Microbiol.">
        <title>The Global Catalogue of Microorganisms (GCM) 10K type strain sequencing project: providing services to taxonomists for standard genome sequencing and annotation.</title>
        <authorList>
            <consortium name="The Broad Institute Genomics Platform"/>
            <consortium name="The Broad Institute Genome Sequencing Center for Infectious Disease"/>
            <person name="Wu L."/>
            <person name="Ma J."/>
        </authorList>
    </citation>
    <scope>NUCLEOTIDE SEQUENCE [LARGE SCALE GENOMIC DNA]</scope>
    <source>
        <strain evidence="10">CCUG 60023</strain>
    </source>
</reference>
<keyword evidence="5" id="KW-0547">Nucleotide-binding</keyword>
<evidence type="ECO:0000256" key="4">
    <source>
        <dbReference type="ARBA" id="ARBA00022475"/>
    </source>
</evidence>
<evidence type="ECO:0000256" key="2">
    <source>
        <dbReference type="ARBA" id="ARBA00005417"/>
    </source>
</evidence>
<organism evidence="9 10">
    <name type="scientific">Pseudahrensia aquimaris</name>
    <dbReference type="NCBI Taxonomy" id="744461"/>
    <lineage>
        <taxon>Bacteria</taxon>
        <taxon>Pseudomonadati</taxon>
        <taxon>Pseudomonadota</taxon>
        <taxon>Alphaproteobacteria</taxon>
        <taxon>Hyphomicrobiales</taxon>
        <taxon>Ahrensiaceae</taxon>
        <taxon>Pseudahrensia</taxon>
    </lineage>
</organism>
<proteinExistence type="inferred from homology"/>
<protein>
    <submittedName>
        <fullName evidence="9">ABC transporter ATP-binding protein</fullName>
    </submittedName>
</protein>
<comment type="subcellular location">
    <subcellularLocation>
        <location evidence="1">Cell inner membrane</location>
        <topology evidence="1">Peripheral membrane protein</topology>
    </subcellularLocation>
</comment>
<dbReference type="Pfam" id="PF08352">
    <property type="entry name" value="oligo_HPY"/>
    <property type="match status" value="1"/>
</dbReference>
<dbReference type="InterPro" id="IPR003439">
    <property type="entry name" value="ABC_transporter-like_ATP-bd"/>
</dbReference>
<evidence type="ECO:0000256" key="3">
    <source>
        <dbReference type="ARBA" id="ARBA00022448"/>
    </source>
</evidence>
<dbReference type="InterPro" id="IPR013563">
    <property type="entry name" value="Oligopep_ABC_C"/>
</dbReference>
<dbReference type="GO" id="GO:0005524">
    <property type="term" value="F:ATP binding"/>
    <property type="evidence" value="ECO:0007669"/>
    <property type="project" value="UniProtKB-KW"/>
</dbReference>
<dbReference type="PANTHER" id="PTHR43297">
    <property type="entry name" value="OLIGOPEPTIDE TRANSPORT ATP-BINDING PROTEIN APPD"/>
    <property type="match status" value="1"/>
</dbReference>
<dbReference type="Gene3D" id="3.40.50.300">
    <property type="entry name" value="P-loop containing nucleotide triphosphate hydrolases"/>
    <property type="match status" value="1"/>
</dbReference>
<dbReference type="SUPFAM" id="SSF52540">
    <property type="entry name" value="P-loop containing nucleoside triphosphate hydrolases"/>
    <property type="match status" value="1"/>
</dbReference>
<dbReference type="InterPro" id="IPR003593">
    <property type="entry name" value="AAA+_ATPase"/>
</dbReference>
<dbReference type="InterPro" id="IPR050388">
    <property type="entry name" value="ABC_Ni/Peptide_Import"/>
</dbReference>
<feature type="domain" description="ABC transporter" evidence="8">
    <location>
        <begin position="6"/>
        <end position="256"/>
    </location>
</feature>
<accession>A0ABW3FAE2</accession>
<dbReference type="PROSITE" id="PS00211">
    <property type="entry name" value="ABC_TRANSPORTER_1"/>
    <property type="match status" value="1"/>
</dbReference>
<dbReference type="Pfam" id="PF00005">
    <property type="entry name" value="ABC_tran"/>
    <property type="match status" value="1"/>
</dbReference>
<evidence type="ECO:0000256" key="1">
    <source>
        <dbReference type="ARBA" id="ARBA00004417"/>
    </source>
</evidence>
<evidence type="ECO:0000313" key="10">
    <source>
        <dbReference type="Proteomes" id="UP001597101"/>
    </source>
</evidence>
<evidence type="ECO:0000256" key="5">
    <source>
        <dbReference type="ARBA" id="ARBA00022741"/>
    </source>
</evidence>
<keyword evidence="6 9" id="KW-0067">ATP-binding</keyword>
<keyword evidence="7" id="KW-0472">Membrane</keyword>
<keyword evidence="3" id="KW-0813">Transport</keyword>
<dbReference type="PANTHER" id="PTHR43297:SF2">
    <property type="entry name" value="DIPEPTIDE TRANSPORT ATP-BINDING PROTEIN DPPD"/>
    <property type="match status" value="1"/>
</dbReference>
<evidence type="ECO:0000313" key="9">
    <source>
        <dbReference type="EMBL" id="MFD0915235.1"/>
    </source>
</evidence>
<keyword evidence="10" id="KW-1185">Reference proteome</keyword>
<keyword evidence="4" id="KW-1003">Cell membrane</keyword>
<evidence type="ECO:0000256" key="6">
    <source>
        <dbReference type="ARBA" id="ARBA00022840"/>
    </source>
</evidence>
<evidence type="ECO:0000259" key="8">
    <source>
        <dbReference type="PROSITE" id="PS50893"/>
    </source>
</evidence>
<comment type="caution">
    <text evidence="9">The sequence shown here is derived from an EMBL/GenBank/DDBJ whole genome shotgun (WGS) entry which is preliminary data.</text>
</comment>
<dbReference type="EMBL" id="JBHTJV010000002">
    <property type="protein sequence ID" value="MFD0915235.1"/>
    <property type="molecule type" value="Genomic_DNA"/>
</dbReference>
<gene>
    <name evidence="9" type="ORF">ACFQ14_02325</name>
</gene>
<comment type="similarity">
    <text evidence="2">Belongs to the ABC transporter superfamily.</text>
</comment>
<name>A0ABW3FAE2_9HYPH</name>
<dbReference type="NCBIfam" id="TIGR01727">
    <property type="entry name" value="oligo_HPY"/>
    <property type="match status" value="1"/>
</dbReference>
<evidence type="ECO:0000256" key="7">
    <source>
        <dbReference type="ARBA" id="ARBA00023136"/>
    </source>
</evidence>